<name>A0A285V2X3_9HYPH</name>
<accession>A0A285V2X3</accession>
<feature type="compositionally biased region" description="Basic and acidic residues" evidence="1">
    <location>
        <begin position="107"/>
        <end position="116"/>
    </location>
</feature>
<sequence>MSHDATNWAIKQRGIKPALKVVLWNLCDRYHPDNGCFPSQETLAEDCEVPRSTLNVYLGELERLGLILREQRREKGSKRQERTRYFFPFEPDFALKKAENPSPETGHGPDEAESRNGAEPSPENGESRVQNLDSNPVREPVREPVKEKGRVRVDHGDDRSCVPGTAEFRKRLQRFLSGDGYGMGEWPKWADKTTINYIEGHFARLSEADRKAAEGSRDAFLSKCKREGSKVMGAGNYFRDRVWEVLSGRDREAYAELSAARSGTPARPDNWATAYGPLHAAILFRLLCEGPERPEAVPLNGMWLASHLRTAWPRLAAFWQQTDLRGGLTASDRDASLACMMEFVPVGSDMMAAWREEMRRRGLPEIRIRDGMRGLYFPTGGPNGLIDFEAMVREVRGDEHAA</sequence>
<organism evidence="2 3">
    <name type="scientific">Rhizobium subbaraonis</name>
    <dbReference type="NCBI Taxonomy" id="908946"/>
    <lineage>
        <taxon>Bacteria</taxon>
        <taxon>Pseudomonadati</taxon>
        <taxon>Pseudomonadota</taxon>
        <taxon>Alphaproteobacteria</taxon>
        <taxon>Hyphomicrobiales</taxon>
        <taxon>Rhizobiaceae</taxon>
        <taxon>Rhizobium/Agrobacterium group</taxon>
        <taxon>Rhizobium</taxon>
    </lineage>
</organism>
<evidence type="ECO:0000256" key="1">
    <source>
        <dbReference type="SAM" id="MobiDB-lite"/>
    </source>
</evidence>
<dbReference type="EMBL" id="OBQD01000048">
    <property type="protein sequence ID" value="SOC48297.1"/>
    <property type="molecule type" value="Genomic_DNA"/>
</dbReference>
<reference evidence="2 3" key="1">
    <citation type="submission" date="2017-08" db="EMBL/GenBank/DDBJ databases">
        <authorList>
            <person name="de Groot N.N."/>
        </authorList>
    </citation>
    <scope>NUCLEOTIDE SEQUENCE [LARGE SCALE GENOMIC DNA]</scope>
    <source>
        <strain evidence="2 3">JC85</strain>
    </source>
</reference>
<dbReference type="OrthoDB" id="7864318at2"/>
<dbReference type="InterPro" id="IPR036388">
    <property type="entry name" value="WH-like_DNA-bd_sf"/>
</dbReference>
<dbReference type="RefSeq" id="WP_097143419.1">
    <property type="nucleotide sequence ID" value="NZ_OBQD01000048.1"/>
</dbReference>
<feature type="compositionally biased region" description="Basic and acidic residues" evidence="1">
    <location>
        <begin position="139"/>
        <end position="158"/>
    </location>
</feature>
<feature type="region of interest" description="Disordered" evidence="1">
    <location>
        <begin position="96"/>
        <end position="158"/>
    </location>
</feature>
<evidence type="ECO:0000313" key="3">
    <source>
        <dbReference type="Proteomes" id="UP000219167"/>
    </source>
</evidence>
<dbReference type="InterPro" id="IPR036390">
    <property type="entry name" value="WH_DNA-bd_sf"/>
</dbReference>
<evidence type="ECO:0000313" key="2">
    <source>
        <dbReference type="EMBL" id="SOC48297.1"/>
    </source>
</evidence>
<gene>
    <name evidence="2" type="ORF">SAMN05892877_14812</name>
</gene>
<dbReference type="Gene3D" id="1.10.10.10">
    <property type="entry name" value="Winged helix-like DNA-binding domain superfamily/Winged helix DNA-binding domain"/>
    <property type="match status" value="1"/>
</dbReference>
<keyword evidence="3" id="KW-1185">Reference proteome</keyword>
<dbReference type="AlphaFoldDB" id="A0A285V2X3"/>
<proteinExistence type="predicted"/>
<dbReference type="Pfam" id="PF13730">
    <property type="entry name" value="HTH_36"/>
    <property type="match status" value="1"/>
</dbReference>
<dbReference type="SUPFAM" id="SSF46785">
    <property type="entry name" value="Winged helix' DNA-binding domain"/>
    <property type="match status" value="1"/>
</dbReference>
<dbReference type="Proteomes" id="UP000219167">
    <property type="component" value="Unassembled WGS sequence"/>
</dbReference>
<protein>
    <submittedName>
        <fullName evidence="2">Helix-turn-helix protein</fullName>
    </submittedName>
</protein>